<organism evidence="1 2">
    <name type="scientific">Chamaesiphon minutus (strain ATCC 27169 / PCC 6605)</name>
    <dbReference type="NCBI Taxonomy" id="1173020"/>
    <lineage>
        <taxon>Bacteria</taxon>
        <taxon>Bacillati</taxon>
        <taxon>Cyanobacteriota</taxon>
        <taxon>Cyanophyceae</taxon>
        <taxon>Gomontiellales</taxon>
        <taxon>Chamaesiphonaceae</taxon>
        <taxon>Chamaesiphon</taxon>
    </lineage>
</organism>
<dbReference type="HOGENOM" id="CLU_1537333_0_0_3"/>
<evidence type="ECO:0000313" key="2">
    <source>
        <dbReference type="Proteomes" id="UP000010366"/>
    </source>
</evidence>
<dbReference type="RefSeq" id="WP_015158363.1">
    <property type="nucleotide sequence ID" value="NC_019697.1"/>
</dbReference>
<name>K9UD76_CHAP6</name>
<evidence type="ECO:0000313" key="1">
    <source>
        <dbReference type="EMBL" id="AFY92169.1"/>
    </source>
</evidence>
<dbReference type="STRING" id="1173020.Cha6605_0911"/>
<dbReference type="KEGG" id="cmp:Cha6605_0911"/>
<reference evidence="1 2" key="1">
    <citation type="submission" date="2012-05" db="EMBL/GenBank/DDBJ databases">
        <title>Finished chromosome of genome of Chamaesiphon sp. PCC 6605.</title>
        <authorList>
            <consortium name="US DOE Joint Genome Institute"/>
            <person name="Gugger M."/>
            <person name="Coursin T."/>
            <person name="Rippka R."/>
            <person name="Tandeau De Marsac N."/>
            <person name="Huntemann M."/>
            <person name="Wei C.-L."/>
            <person name="Han J."/>
            <person name="Detter J.C."/>
            <person name="Han C."/>
            <person name="Tapia R."/>
            <person name="Chen A."/>
            <person name="Kyrpides N."/>
            <person name="Mavromatis K."/>
            <person name="Markowitz V."/>
            <person name="Szeto E."/>
            <person name="Ivanova N."/>
            <person name="Pagani I."/>
            <person name="Pati A."/>
            <person name="Goodwin L."/>
            <person name="Nordberg H.P."/>
            <person name="Cantor M.N."/>
            <person name="Hua S.X."/>
            <person name="Woyke T."/>
            <person name="Kerfeld C.A."/>
        </authorList>
    </citation>
    <scope>NUCLEOTIDE SEQUENCE [LARGE SCALE GENOMIC DNA]</scope>
    <source>
        <strain evidence="2">ATCC 27169 / PCC 6605</strain>
    </source>
</reference>
<sequence>MRSPWYDLENVNKDSENFGFKQILEEIDEMISSRIIGIDFDVLLSIWKRYRYDEHLRSLIMSEMFNSIDVVVEEFKTSSSYENARNNSSLLIDMFDSLTDSHWNTVHIAFVRNRQIRDSCANIFCELFNKSVRNGNEDLSRYWLIFRGNLNHFQEDSIFILKETIDSYFNNTEI</sequence>
<gene>
    <name evidence="1" type="ORF">Cha6605_0911</name>
</gene>
<keyword evidence="2" id="KW-1185">Reference proteome</keyword>
<proteinExistence type="predicted"/>
<protein>
    <submittedName>
        <fullName evidence="1">Uncharacterized protein</fullName>
    </submittedName>
</protein>
<dbReference type="AlphaFoldDB" id="K9UD76"/>
<dbReference type="Proteomes" id="UP000010366">
    <property type="component" value="Chromosome"/>
</dbReference>
<dbReference type="EMBL" id="CP003600">
    <property type="protein sequence ID" value="AFY92169.1"/>
    <property type="molecule type" value="Genomic_DNA"/>
</dbReference>
<accession>K9UD76</accession>